<dbReference type="Pfam" id="PF01399">
    <property type="entry name" value="PCI"/>
    <property type="match status" value="1"/>
</dbReference>
<evidence type="ECO:0000256" key="4">
    <source>
        <dbReference type="ARBA" id="ARBA00015732"/>
    </source>
</evidence>
<dbReference type="EMBL" id="JAJJHW010000014">
    <property type="protein sequence ID" value="KAH8388218.1"/>
    <property type="molecule type" value="Genomic_DNA"/>
</dbReference>
<dbReference type="AlphaFoldDB" id="A0AAD4KCM3"/>
<dbReference type="SMART" id="SM00088">
    <property type="entry name" value="PINT"/>
    <property type="match status" value="1"/>
</dbReference>
<evidence type="ECO:0000256" key="3">
    <source>
        <dbReference type="ARBA" id="ARBA00011441"/>
    </source>
</evidence>
<dbReference type="PANTHER" id="PTHR10539">
    <property type="entry name" value="26S PROTEASOME NON-ATPASE REGULATORY SUBUNIT 13"/>
    <property type="match status" value="1"/>
</dbReference>
<dbReference type="InterPro" id="IPR000717">
    <property type="entry name" value="PCI_dom"/>
</dbReference>
<evidence type="ECO:0000256" key="2">
    <source>
        <dbReference type="ARBA" id="ARBA00006207"/>
    </source>
</evidence>
<keyword evidence="11" id="KW-1185">Reference proteome</keyword>
<dbReference type="GO" id="GO:0005829">
    <property type="term" value="C:cytosol"/>
    <property type="evidence" value="ECO:0007669"/>
    <property type="project" value="TreeGrafter"/>
</dbReference>
<evidence type="ECO:0000313" key="11">
    <source>
        <dbReference type="Proteomes" id="UP001200034"/>
    </source>
</evidence>
<dbReference type="PANTHER" id="PTHR10539:SF0">
    <property type="entry name" value="26S PROTEASOME NON-ATPASE REGULATORY SUBUNIT 13"/>
    <property type="match status" value="1"/>
</dbReference>
<sequence>MSNPQATVTAYLAAQKKTTNKDLAAEWTLIEELYNEKLWNELTIKLVVFVRHESLQDETALLQLYQNFISTFETKINPYGLIQILEVVVDNISDKKESIDFLEKVKDKVKICDEAVWYLQVMQGNLYLSNLNDLNATKKIIEELRDVLEEAGNVTPVHGKYYMLASQYYRRVGKHSEYYRCGLQFLGCSLDDYPRDQWAQQAFFLGLAALLGDGVYNIGELLAHPILESLQNTENEWLVELLKAFNTGDINKFNDMKKIWSKIPDLAAQEVKLRQKISLLCLMEMTFKRSAIERAISFADIAAETKLPAKEVEFLIMKALALDLVRGEIDQVAGVVNMSWVQPRVLNRPQIAGMASTLDTWMGAITNMEKLMENRAAEILTN</sequence>
<dbReference type="GO" id="GO:0005634">
    <property type="term" value="C:nucleus"/>
    <property type="evidence" value="ECO:0007669"/>
    <property type="project" value="TreeGrafter"/>
</dbReference>
<dbReference type="GO" id="GO:0008541">
    <property type="term" value="C:proteasome regulatory particle, lid subcomplex"/>
    <property type="evidence" value="ECO:0007669"/>
    <property type="project" value="TreeGrafter"/>
</dbReference>
<gene>
    <name evidence="10" type="ORF">KR093_000708</name>
</gene>
<keyword evidence="5" id="KW-0647">Proteasome</keyword>
<dbReference type="Proteomes" id="UP001200034">
    <property type="component" value="Unassembled WGS sequence"/>
</dbReference>
<evidence type="ECO:0000313" key="10">
    <source>
        <dbReference type="EMBL" id="KAH8388218.1"/>
    </source>
</evidence>
<dbReference type="Pfam" id="PF22037">
    <property type="entry name" value="PSD13_N"/>
    <property type="match status" value="1"/>
</dbReference>
<comment type="similarity">
    <text evidence="2">Belongs to the proteasome subunit S11 family.</text>
</comment>
<evidence type="ECO:0000256" key="7">
    <source>
        <dbReference type="ARBA" id="ARBA00031303"/>
    </source>
</evidence>
<dbReference type="InterPro" id="IPR035298">
    <property type="entry name" value="PSMD13"/>
</dbReference>
<accession>A0AAD4KCM3</accession>
<comment type="subunit">
    <text evidence="3">Component of the 19S proteasome regulatory particle complex. The 26S proteasome consists of a 20S core particle (CP) and two 19S regulatory subunits (RP). The regulatory particle is made of a lid composed of 9 subunits including PSMD13, a base containing 6 ATPases and few additional components.</text>
</comment>
<dbReference type="GO" id="GO:0005198">
    <property type="term" value="F:structural molecule activity"/>
    <property type="evidence" value="ECO:0007669"/>
    <property type="project" value="TreeGrafter"/>
</dbReference>
<evidence type="ECO:0000256" key="1">
    <source>
        <dbReference type="ARBA" id="ARBA00002362"/>
    </source>
</evidence>
<comment type="function">
    <text evidence="1">Component of the 26S proteasome, a multiprotein complex involved in the ATP-dependent degradation of ubiquitinated proteins. This complex plays a key role in the maintenance of protein homeostasis by removing misfolded or damaged proteins, which could impair cellular functions, and by removing proteins whose functions are no longer required. Therefore, the proteasome participates in numerous cellular processes, including cell cycle progression, apoptosis, or DNA damage repair.</text>
</comment>
<evidence type="ECO:0000256" key="5">
    <source>
        <dbReference type="ARBA" id="ARBA00022942"/>
    </source>
</evidence>
<evidence type="ECO:0000256" key="6">
    <source>
        <dbReference type="ARBA" id="ARBA00029749"/>
    </source>
</evidence>
<evidence type="ECO:0000256" key="8">
    <source>
        <dbReference type="ARBA" id="ARBA00032323"/>
    </source>
</evidence>
<evidence type="ECO:0000259" key="9">
    <source>
        <dbReference type="PROSITE" id="PS50250"/>
    </source>
</evidence>
<comment type="caution">
    <text evidence="10">The sequence shown here is derived from an EMBL/GenBank/DDBJ whole genome shotgun (WGS) entry which is preliminary data.</text>
</comment>
<proteinExistence type="inferred from homology"/>
<reference evidence="10" key="1">
    <citation type="journal article" date="2021" name="Mol. Ecol. Resour.">
        <title>Phylogenomic analyses of the genus Drosophila reveals genomic signals of climate adaptation.</title>
        <authorList>
            <person name="Li F."/>
            <person name="Rane R.V."/>
            <person name="Luria V."/>
            <person name="Xiong Z."/>
            <person name="Chen J."/>
            <person name="Li Z."/>
            <person name="Catullo R.A."/>
            <person name="Griffin P.C."/>
            <person name="Schiffer M."/>
            <person name="Pearce S."/>
            <person name="Lee S.F."/>
            <person name="McElroy K."/>
            <person name="Stocker A."/>
            <person name="Shirriffs J."/>
            <person name="Cockerell F."/>
            <person name="Coppin C."/>
            <person name="Sgro C.M."/>
            <person name="Karger A."/>
            <person name="Cain J.W."/>
            <person name="Weber J.A."/>
            <person name="Santpere G."/>
            <person name="Kirschner M.W."/>
            <person name="Hoffmann A.A."/>
            <person name="Oakeshott J.G."/>
            <person name="Zhang G."/>
        </authorList>
    </citation>
    <scope>NUCLEOTIDE SEQUENCE</scope>
    <source>
        <strain evidence="10">BGI-SZ-2011g</strain>
    </source>
</reference>
<dbReference type="GO" id="GO:0006511">
    <property type="term" value="P:ubiquitin-dependent protein catabolic process"/>
    <property type="evidence" value="ECO:0007669"/>
    <property type="project" value="TreeGrafter"/>
</dbReference>
<dbReference type="InterPro" id="IPR054179">
    <property type="entry name" value="PSD13_N"/>
</dbReference>
<dbReference type="SUPFAM" id="SSF46785">
    <property type="entry name" value="Winged helix' DNA-binding domain"/>
    <property type="match status" value="1"/>
</dbReference>
<dbReference type="PROSITE" id="PS50250">
    <property type="entry name" value="PCI"/>
    <property type="match status" value="1"/>
</dbReference>
<protein>
    <recommendedName>
        <fullName evidence="4">26S proteasome non-ATPase regulatory subunit 13</fullName>
    </recommendedName>
    <alternativeName>
        <fullName evidence="6">26S proteasome regulatory subunit RPN9</fullName>
    </alternativeName>
    <alternativeName>
        <fullName evidence="8">26S proteasome regulatory subunit S11</fullName>
    </alternativeName>
    <alternativeName>
        <fullName evidence="7">26S proteasome regulatory subunit p40.5</fullName>
    </alternativeName>
</protein>
<organism evidence="10 11">
    <name type="scientific">Drosophila rubida</name>
    <dbReference type="NCBI Taxonomy" id="30044"/>
    <lineage>
        <taxon>Eukaryota</taxon>
        <taxon>Metazoa</taxon>
        <taxon>Ecdysozoa</taxon>
        <taxon>Arthropoda</taxon>
        <taxon>Hexapoda</taxon>
        <taxon>Insecta</taxon>
        <taxon>Pterygota</taxon>
        <taxon>Neoptera</taxon>
        <taxon>Endopterygota</taxon>
        <taxon>Diptera</taxon>
        <taxon>Brachycera</taxon>
        <taxon>Muscomorpha</taxon>
        <taxon>Ephydroidea</taxon>
        <taxon>Drosophilidae</taxon>
        <taxon>Drosophila</taxon>
    </lineage>
</organism>
<feature type="domain" description="PCI" evidence="9">
    <location>
        <begin position="174"/>
        <end position="343"/>
    </location>
</feature>
<dbReference type="InterPro" id="IPR036390">
    <property type="entry name" value="WH_DNA-bd_sf"/>
</dbReference>
<name>A0AAD4KCM3_9MUSC</name>